<gene>
    <name evidence="3" type="ORF">BN1708_009320</name>
</gene>
<organism evidence="3 4">
    <name type="scientific">Verticillium longisporum</name>
    <name type="common">Verticillium dahliae var. longisporum</name>
    <dbReference type="NCBI Taxonomy" id="100787"/>
    <lineage>
        <taxon>Eukaryota</taxon>
        <taxon>Fungi</taxon>
        <taxon>Dikarya</taxon>
        <taxon>Ascomycota</taxon>
        <taxon>Pezizomycotina</taxon>
        <taxon>Sordariomycetes</taxon>
        <taxon>Hypocreomycetidae</taxon>
        <taxon>Glomerellales</taxon>
        <taxon>Plectosphaerellaceae</taxon>
        <taxon>Verticillium</taxon>
    </lineage>
</organism>
<feature type="region of interest" description="Disordered" evidence="1">
    <location>
        <begin position="156"/>
        <end position="183"/>
    </location>
</feature>
<dbReference type="PANTHER" id="PTHR39466">
    <property type="entry name" value="RGS DOMAIN-CONTAINING PROTEIN"/>
    <property type="match status" value="1"/>
</dbReference>
<keyword evidence="4" id="KW-1185">Reference proteome</keyword>
<feature type="transmembrane region" description="Helical" evidence="2">
    <location>
        <begin position="272"/>
        <end position="295"/>
    </location>
</feature>
<dbReference type="EMBL" id="CVQH01000780">
    <property type="protein sequence ID" value="CRJ90037.1"/>
    <property type="molecule type" value="Genomic_DNA"/>
</dbReference>
<name>A0A0G4KH19_VERLO</name>
<evidence type="ECO:0000256" key="2">
    <source>
        <dbReference type="SAM" id="Phobius"/>
    </source>
</evidence>
<dbReference type="Proteomes" id="UP000044602">
    <property type="component" value="Unassembled WGS sequence"/>
</dbReference>
<evidence type="ECO:0000256" key="1">
    <source>
        <dbReference type="SAM" id="MobiDB-lite"/>
    </source>
</evidence>
<protein>
    <recommendedName>
        <fullName evidence="5">RGS domain-containing protein</fullName>
    </recommendedName>
</protein>
<proteinExistence type="predicted"/>
<dbReference type="PANTHER" id="PTHR39466:SF1">
    <property type="entry name" value="RGS DOMAIN-CONTAINING PROTEIN"/>
    <property type="match status" value="1"/>
</dbReference>
<dbReference type="InterPro" id="IPR036305">
    <property type="entry name" value="RGS_sf"/>
</dbReference>
<dbReference type="SUPFAM" id="SSF48097">
    <property type="entry name" value="Regulator of G-protein signaling, RGS"/>
    <property type="match status" value="1"/>
</dbReference>
<keyword evidence="2" id="KW-0472">Membrane</keyword>
<evidence type="ECO:0008006" key="5">
    <source>
        <dbReference type="Google" id="ProtNLM"/>
    </source>
</evidence>
<feature type="region of interest" description="Disordered" evidence="1">
    <location>
        <begin position="113"/>
        <end position="132"/>
    </location>
</feature>
<keyword evidence="2" id="KW-1133">Transmembrane helix</keyword>
<feature type="transmembrane region" description="Helical" evidence="2">
    <location>
        <begin position="307"/>
        <end position="333"/>
    </location>
</feature>
<dbReference type="AlphaFoldDB" id="A0A0G4KH19"/>
<evidence type="ECO:0000313" key="4">
    <source>
        <dbReference type="Proteomes" id="UP000044602"/>
    </source>
</evidence>
<accession>A0A0G4KH19</accession>
<feature type="compositionally biased region" description="Low complexity" evidence="1">
    <location>
        <begin position="161"/>
        <end position="178"/>
    </location>
</feature>
<sequence length="493" mass="55166">MSLKFYKTPKEDHPWRSPVQDDTCSRYAAAAARAKKWLPPTLRFEQVVRNHTMPPCSLNDFMDYLVYVEQNAEPLQFFLWYCGYVQSWMELDAHERALVPRWDPADAEARAAAKADANRKRRGPRVAMSGRYRRARNASKVSNILEILDADGEEKEEKELLGSASPASSRPSRNFSRPSAPPGTVEAWISPPHQPFRDEVTQILNHYVDPSAPRSLGLTLRDRAAIADATAHTTHPTSLLPAFEKADAILRGHLHPNFIRSSIANTNSPTTYVLRVSAWLLLMLGFSAAAALNLCTARFALSRYWRIAPFALWAPGFAILVAAADGLSISLYFAGRRQLRPWEAQPTPAELEDASWRGRRAARRATAAASPAGDDPLRKPSLRTFGPGNGFRSEWWVRAYAKTGLWWRIFETTRPVGEGEVRVLQDGVVITAFIWAFVLAGGLAAGSVFVPAFDPWTMKQIVEASTEIPTSLLHQRGTWKLYLMLRTEPRCNG</sequence>
<reference evidence="4" key="1">
    <citation type="submission" date="2015-05" db="EMBL/GenBank/DDBJ databases">
        <authorList>
            <person name="Fogelqvist Johan"/>
        </authorList>
    </citation>
    <scope>NUCLEOTIDE SEQUENCE [LARGE SCALE GENOMIC DNA]</scope>
</reference>
<feature type="transmembrane region" description="Helical" evidence="2">
    <location>
        <begin position="428"/>
        <end position="450"/>
    </location>
</feature>
<dbReference type="STRING" id="100787.A0A0G4KH19"/>
<keyword evidence="2" id="KW-0812">Transmembrane</keyword>
<evidence type="ECO:0000313" key="3">
    <source>
        <dbReference type="EMBL" id="CRJ90037.1"/>
    </source>
</evidence>